<name>A0ACB6Z1K0_THEGA</name>
<gene>
    <name evidence="1" type="ORF">BDM02DRAFT_3123237</name>
</gene>
<dbReference type="Proteomes" id="UP000886501">
    <property type="component" value="Unassembled WGS sequence"/>
</dbReference>
<dbReference type="EMBL" id="MU118205">
    <property type="protein sequence ID" value="KAF9643584.1"/>
    <property type="molecule type" value="Genomic_DNA"/>
</dbReference>
<evidence type="ECO:0000313" key="2">
    <source>
        <dbReference type="Proteomes" id="UP000886501"/>
    </source>
</evidence>
<protein>
    <submittedName>
        <fullName evidence="1">Uncharacterized protein</fullName>
    </submittedName>
</protein>
<reference evidence="1" key="1">
    <citation type="submission" date="2019-10" db="EMBL/GenBank/DDBJ databases">
        <authorList>
            <consortium name="DOE Joint Genome Institute"/>
            <person name="Kuo A."/>
            <person name="Miyauchi S."/>
            <person name="Kiss E."/>
            <person name="Drula E."/>
            <person name="Kohler A."/>
            <person name="Sanchez-Garcia M."/>
            <person name="Andreopoulos B."/>
            <person name="Barry K.W."/>
            <person name="Bonito G."/>
            <person name="Buee M."/>
            <person name="Carver A."/>
            <person name="Chen C."/>
            <person name="Cichocki N."/>
            <person name="Clum A."/>
            <person name="Culley D."/>
            <person name="Crous P.W."/>
            <person name="Fauchery L."/>
            <person name="Girlanda M."/>
            <person name="Hayes R."/>
            <person name="Keri Z."/>
            <person name="Labutti K."/>
            <person name="Lipzen A."/>
            <person name="Lombard V."/>
            <person name="Magnuson J."/>
            <person name="Maillard F."/>
            <person name="Morin E."/>
            <person name="Murat C."/>
            <person name="Nolan M."/>
            <person name="Ohm R."/>
            <person name="Pangilinan J."/>
            <person name="Pereira M."/>
            <person name="Perotto S."/>
            <person name="Peter M."/>
            <person name="Riley R."/>
            <person name="Sitrit Y."/>
            <person name="Stielow B."/>
            <person name="Szollosi G."/>
            <person name="Zifcakova L."/>
            <person name="Stursova M."/>
            <person name="Spatafora J.W."/>
            <person name="Tedersoo L."/>
            <person name="Vaario L.-M."/>
            <person name="Yamada A."/>
            <person name="Yan M."/>
            <person name="Wang P."/>
            <person name="Xu J."/>
            <person name="Bruns T."/>
            <person name="Baldrian P."/>
            <person name="Vilgalys R."/>
            <person name="Henrissat B."/>
            <person name="Grigoriev I.V."/>
            <person name="Hibbett D."/>
            <person name="Nagy L.G."/>
            <person name="Martin F.M."/>
        </authorList>
    </citation>
    <scope>NUCLEOTIDE SEQUENCE</scope>
    <source>
        <strain evidence="1">P2</strain>
    </source>
</reference>
<reference evidence="1" key="2">
    <citation type="journal article" date="2020" name="Nat. Commun.">
        <title>Large-scale genome sequencing of mycorrhizal fungi provides insights into the early evolution of symbiotic traits.</title>
        <authorList>
            <person name="Miyauchi S."/>
            <person name="Kiss E."/>
            <person name="Kuo A."/>
            <person name="Drula E."/>
            <person name="Kohler A."/>
            <person name="Sanchez-Garcia M."/>
            <person name="Morin E."/>
            <person name="Andreopoulos B."/>
            <person name="Barry K.W."/>
            <person name="Bonito G."/>
            <person name="Buee M."/>
            <person name="Carver A."/>
            <person name="Chen C."/>
            <person name="Cichocki N."/>
            <person name="Clum A."/>
            <person name="Culley D."/>
            <person name="Crous P.W."/>
            <person name="Fauchery L."/>
            <person name="Girlanda M."/>
            <person name="Hayes R.D."/>
            <person name="Keri Z."/>
            <person name="LaButti K."/>
            <person name="Lipzen A."/>
            <person name="Lombard V."/>
            <person name="Magnuson J."/>
            <person name="Maillard F."/>
            <person name="Murat C."/>
            <person name="Nolan M."/>
            <person name="Ohm R.A."/>
            <person name="Pangilinan J."/>
            <person name="Pereira M.F."/>
            <person name="Perotto S."/>
            <person name="Peter M."/>
            <person name="Pfister S."/>
            <person name="Riley R."/>
            <person name="Sitrit Y."/>
            <person name="Stielow J.B."/>
            <person name="Szollosi G."/>
            <person name="Zifcakova L."/>
            <person name="Stursova M."/>
            <person name="Spatafora J.W."/>
            <person name="Tedersoo L."/>
            <person name="Vaario L.M."/>
            <person name="Yamada A."/>
            <person name="Yan M."/>
            <person name="Wang P."/>
            <person name="Xu J."/>
            <person name="Bruns T."/>
            <person name="Baldrian P."/>
            <person name="Vilgalys R."/>
            <person name="Dunand C."/>
            <person name="Henrissat B."/>
            <person name="Grigoriev I.V."/>
            <person name="Hibbett D."/>
            <person name="Nagy L.G."/>
            <person name="Martin F.M."/>
        </authorList>
    </citation>
    <scope>NUCLEOTIDE SEQUENCE</scope>
    <source>
        <strain evidence="1">P2</strain>
    </source>
</reference>
<comment type="caution">
    <text evidence="1">The sequence shown here is derived from an EMBL/GenBank/DDBJ whole genome shotgun (WGS) entry which is preliminary data.</text>
</comment>
<keyword evidence="2" id="KW-1185">Reference proteome</keyword>
<sequence length="132" mass="14512">MFSDSFLGLLILPQFLSPQPGGDQGHPISAFCDWSSCQRSTHCAGVVRVPPLRAGISSLRSQRSAVAVTPRNLFRSELKASKPSIISAESSCLLRCLPALAPHHFCFRSRSSMPRRPANRYRVPDITPPLQL</sequence>
<proteinExistence type="predicted"/>
<organism evidence="1 2">
    <name type="scientific">Thelephora ganbajun</name>
    <name type="common">Ganba fungus</name>
    <dbReference type="NCBI Taxonomy" id="370292"/>
    <lineage>
        <taxon>Eukaryota</taxon>
        <taxon>Fungi</taxon>
        <taxon>Dikarya</taxon>
        <taxon>Basidiomycota</taxon>
        <taxon>Agaricomycotina</taxon>
        <taxon>Agaricomycetes</taxon>
        <taxon>Thelephorales</taxon>
        <taxon>Thelephoraceae</taxon>
        <taxon>Thelephora</taxon>
    </lineage>
</organism>
<evidence type="ECO:0000313" key="1">
    <source>
        <dbReference type="EMBL" id="KAF9643584.1"/>
    </source>
</evidence>
<feature type="non-terminal residue" evidence="1">
    <location>
        <position position="132"/>
    </location>
</feature>
<accession>A0ACB6Z1K0</accession>